<dbReference type="RefSeq" id="WP_190926115.1">
    <property type="nucleotide sequence ID" value="NZ_JACXJA010000007.1"/>
</dbReference>
<dbReference type="Gene3D" id="3.40.190.10">
    <property type="entry name" value="Periplasmic binding protein-like II"/>
    <property type="match status" value="2"/>
</dbReference>
<accession>A0A927C851</accession>
<dbReference type="GO" id="GO:1901982">
    <property type="term" value="F:maltose binding"/>
    <property type="evidence" value="ECO:0007669"/>
    <property type="project" value="TreeGrafter"/>
</dbReference>
<keyword evidence="3" id="KW-0732">Signal</keyword>
<reference evidence="4" key="1">
    <citation type="submission" date="2020-09" db="EMBL/GenBank/DDBJ databases">
        <title>A novel bacterium of genus Paenibacillus, isolated from South China Sea.</title>
        <authorList>
            <person name="Huang H."/>
            <person name="Mo K."/>
            <person name="Hu Y."/>
        </authorList>
    </citation>
    <scope>NUCLEOTIDE SEQUENCE</scope>
    <source>
        <strain evidence="4">IB182363</strain>
    </source>
</reference>
<dbReference type="SUPFAM" id="SSF53850">
    <property type="entry name" value="Periplasmic binding protein-like II"/>
    <property type="match status" value="1"/>
</dbReference>
<evidence type="ECO:0000313" key="5">
    <source>
        <dbReference type="Proteomes" id="UP000639396"/>
    </source>
</evidence>
<dbReference type="GO" id="GO:0042956">
    <property type="term" value="P:maltodextrin transmembrane transport"/>
    <property type="evidence" value="ECO:0007669"/>
    <property type="project" value="TreeGrafter"/>
</dbReference>
<keyword evidence="5" id="KW-1185">Reference proteome</keyword>
<dbReference type="PANTHER" id="PTHR30061">
    <property type="entry name" value="MALTOSE-BINDING PERIPLASMIC PROTEIN"/>
    <property type="match status" value="1"/>
</dbReference>
<evidence type="ECO:0000256" key="2">
    <source>
        <dbReference type="ARBA" id="ARBA00022448"/>
    </source>
</evidence>
<name>A0A927C851_9BACL</name>
<dbReference type="GO" id="GO:0015768">
    <property type="term" value="P:maltose transport"/>
    <property type="evidence" value="ECO:0007669"/>
    <property type="project" value="TreeGrafter"/>
</dbReference>
<protein>
    <submittedName>
        <fullName evidence="4">Extracellular solute-binding protein</fullName>
    </submittedName>
</protein>
<dbReference type="GO" id="GO:0055052">
    <property type="term" value="C:ATP-binding cassette (ABC) transporter complex, substrate-binding subunit-containing"/>
    <property type="evidence" value="ECO:0007669"/>
    <property type="project" value="TreeGrafter"/>
</dbReference>
<gene>
    <name evidence="4" type="ORF">IDH45_07340</name>
</gene>
<dbReference type="Proteomes" id="UP000639396">
    <property type="component" value="Unassembled WGS sequence"/>
</dbReference>
<sequence>MFRHKKWLLLGSAVCFAVVLVSVLFGGSVDRSKPSAGEGNPVDLTPPSASDAEKQLKVAVSMPPKEFQLLQQLKEQYQKAHPGIVIQLENVPDDTVYAKLKKAAQLGEAPDVMLLDNSWVSEFAALGYLLPVDSMLAQDLQSQQMEQALAQVKWNGYVWGVPKDLDAPVLVYHTKRLADAGTEKPPATSEELVSLHKQLHKPEEGKHGIYIPASDGHLFATMVRILGGGKTNSKQYPVKLNDPAVLKSLEAFLLTAPDGAKEDAKALLKSFPYESATWKPWELLAQGKIAGYLTTFSDWKQNGSPAVQTMAKIPLPKGEETWLTPWLSGRSFTISARSEAAKESFELIRDWISQPSALHFWRTAGVLPAQRNAYLTGIRDDAGFQSIAALIDNNEQTPAFPQRVKQLTALETQLELLWKGEQPLRTFAERTEAEWETIRPASK</sequence>
<dbReference type="PANTHER" id="PTHR30061:SF50">
    <property type="entry name" value="MALTOSE_MALTODEXTRIN-BINDING PERIPLASMIC PROTEIN"/>
    <property type="match status" value="1"/>
</dbReference>
<comment type="similarity">
    <text evidence="1">Belongs to the bacterial solute-binding protein 1 family.</text>
</comment>
<dbReference type="InterPro" id="IPR006059">
    <property type="entry name" value="SBP"/>
</dbReference>
<evidence type="ECO:0000256" key="1">
    <source>
        <dbReference type="ARBA" id="ARBA00008520"/>
    </source>
</evidence>
<evidence type="ECO:0000256" key="3">
    <source>
        <dbReference type="ARBA" id="ARBA00022729"/>
    </source>
</evidence>
<keyword evidence="2" id="KW-0813">Transport</keyword>
<evidence type="ECO:0000313" key="4">
    <source>
        <dbReference type="EMBL" id="MBD2861792.1"/>
    </source>
</evidence>
<dbReference type="Pfam" id="PF13416">
    <property type="entry name" value="SBP_bac_8"/>
    <property type="match status" value="1"/>
</dbReference>
<dbReference type="AlphaFoldDB" id="A0A927C851"/>
<proteinExistence type="inferred from homology"/>
<dbReference type="EMBL" id="JACXJA010000007">
    <property type="protein sequence ID" value="MBD2861792.1"/>
    <property type="molecule type" value="Genomic_DNA"/>
</dbReference>
<comment type="caution">
    <text evidence="4">The sequence shown here is derived from an EMBL/GenBank/DDBJ whole genome shotgun (WGS) entry which is preliminary data.</text>
</comment>
<organism evidence="4 5">
    <name type="scientific">Paenibacillus oceani</name>
    <dbReference type="NCBI Taxonomy" id="2772510"/>
    <lineage>
        <taxon>Bacteria</taxon>
        <taxon>Bacillati</taxon>
        <taxon>Bacillota</taxon>
        <taxon>Bacilli</taxon>
        <taxon>Bacillales</taxon>
        <taxon>Paenibacillaceae</taxon>
        <taxon>Paenibacillus</taxon>
    </lineage>
</organism>